<reference evidence="1" key="1">
    <citation type="submission" date="2022-12" db="EMBL/GenBank/DDBJ databases">
        <title>Genome Sequence of Lasiodiplodia mahajangana.</title>
        <authorList>
            <person name="Buettner E."/>
        </authorList>
    </citation>
    <scope>NUCLEOTIDE SEQUENCE</scope>
    <source>
        <strain evidence="1">VT137</strain>
    </source>
</reference>
<dbReference type="EMBL" id="JAPUUL010003320">
    <property type="protein sequence ID" value="KAJ8123557.1"/>
    <property type="molecule type" value="Genomic_DNA"/>
</dbReference>
<sequence length="783" mass="88154">MDWDEADDNHGLRIFDFDPLIDDDVPHEIIDLDPDSPVQVQHEDNEVSCKNNVLFLFPDICPDYLAELALQHNYESDAVISAILDKQENGENYPTKTKLEPRSRKRKRTSGSNEPVHHPDHDSDDEGDSEDCDPECVRSIKFQIAQSQYSTNTASPDYANLARVLLSQDFPRVPQNYIRSSLSANKRSLFETYISLDEKLRNRHVVDLPWQDKKTTTKINHAYTPDGLPGLDVNAYKPPERAAFAELIAAREVRIARDAKLIAEAEESNNFRRAKIEGQTTECGICFEECALNRMIQCEGEMMHWFCRTCMRSQAESQIGMAKYELACMSLDGCTAGFSQSQRAMFLDKKLTIALDRIEQEAVLRMAGIENLETCPFCPYAAEYPPVEVDKEFRCDNPRCQLVSCRLCRRETHIPKTCAEADADRGLDARHMLEEAMSEALIRRCNKCQSPFVKQDGCNKIKCTKCGTLHCDVCRKTIQDYSHFNDLKRGGKAGQCPLFDESQRRYETEVSSAEAQMRKKVVEENPDVDEETLHITTSKETKKDKNTSNNGGFAIRPPDRQPQPAVPKRPHADAMPAMRFGDPGGVIQPYINLPAQPLQNRVGINNPMVPSIPVVHRPAQQNPVPRPDGRAEGIVKAAGGMVQKAINRPVSFRKASFVPPNAMAPQAPRPRFETFLNRVENLKRKNAETRRFNNIIASPFIPCPGPSRHQNHGQMAQAAAGPILPRMDLRLHPSPGVPGPINSENPFANADRQNAVRLEGFPSRAPGFGNLDQLFEQNPFRRT</sequence>
<proteinExistence type="predicted"/>
<keyword evidence="2" id="KW-1185">Reference proteome</keyword>
<protein>
    <submittedName>
        <fullName evidence="1">Uncharacterized protein</fullName>
    </submittedName>
</protein>
<evidence type="ECO:0000313" key="1">
    <source>
        <dbReference type="EMBL" id="KAJ8123557.1"/>
    </source>
</evidence>
<gene>
    <name evidence="1" type="ORF">O1611_g9559</name>
</gene>
<organism evidence="1 2">
    <name type="scientific">Lasiodiplodia mahajangana</name>
    <dbReference type="NCBI Taxonomy" id="1108764"/>
    <lineage>
        <taxon>Eukaryota</taxon>
        <taxon>Fungi</taxon>
        <taxon>Dikarya</taxon>
        <taxon>Ascomycota</taxon>
        <taxon>Pezizomycotina</taxon>
        <taxon>Dothideomycetes</taxon>
        <taxon>Dothideomycetes incertae sedis</taxon>
        <taxon>Botryosphaeriales</taxon>
        <taxon>Botryosphaeriaceae</taxon>
        <taxon>Lasiodiplodia</taxon>
    </lineage>
</organism>
<accession>A0ACC2J819</accession>
<comment type="caution">
    <text evidence="1">The sequence shown here is derived from an EMBL/GenBank/DDBJ whole genome shotgun (WGS) entry which is preliminary data.</text>
</comment>
<dbReference type="Proteomes" id="UP001153332">
    <property type="component" value="Unassembled WGS sequence"/>
</dbReference>
<evidence type="ECO:0000313" key="2">
    <source>
        <dbReference type="Proteomes" id="UP001153332"/>
    </source>
</evidence>
<name>A0ACC2J819_9PEZI</name>